<gene>
    <name evidence="1" type="ORF">CEXT_428591</name>
</gene>
<reference evidence="1 2" key="1">
    <citation type="submission" date="2021-06" db="EMBL/GenBank/DDBJ databases">
        <title>Caerostris extrusa draft genome.</title>
        <authorList>
            <person name="Kono N."/>
            <person name="Arakawa K."/>
        </authorList>
    </citation>
    <scope>NUCLEOTIDE SEQUENCE [LARGE SCALE GENOMIC DNA]</scope>
</reference>
<dbReference type="AlphaFoldDB" id="A0AAV4R5Y2"/>
<sequence>MQLEDMQEFEHFILLLAVRAEKHLDSATIAESRCFPHQSMYHTTNWTASLEFAYEIRRCRQFYPKIFQAGFYTTSNLGIPISIV</sequence>
<evidence type="ECO:0000313" key="1">
    <source>
        <dbReference type="EMBL" id="GIY17115.1"/>
    </source>
</evidence>
<organism evidence="1 2">
    <name type="scientific">Caerostris extrusa</name>
    <name type="common">Bark spider</name>
    <name type="synonym">Caerostris bankana</name>
    <dbReference type="NCBI Taxonomy" id="172846"/>
    <lineage>
        <taxon>Eukaryota</taxon>
        <taxon>Metazoa</taxon>
        <taxon>Ecdysozoa</taxon>
        <taxon>Arthropoda</taxon>
        <taxon>Chelicerata</taxon>
        <taxon>Arachnida</taxon>
        <taxon>Araneae</taxon>
        <taxon>Araneomorphae</taxon>
        <taxon>Entelegynae</taxon>
        <taxon>Araneoidea</taxon>
        <taxon>Araneidae</taxon>
        <taxon>Caerostris</taxon>
    </lineage>
</organism>
<dbReference type="EMBL" id="BPLR01007467">
    <property type="protein sequence ID" value="GIY17115.1"/>
    <property type="molecule type" value="Genomic_DNA"/>
</dbReference>
<proteinExistence type="predicted"/>
<comment type="caution">
    <text evidence="1">The sequence shown here is derived from an EMBL/GenBank/DDBJ whole genome shotgun (WGS) entry which is preliminary data.</text>
</comment>
<accession>A0AAV4R5Y2</accession>
<evidence type="ECO:0000313" key="2">
    <source>
        <dbReference type="Proteomes" id="UP001054945"/>
    </source>
</evidence>
<protein>
    <submittedName>
        <fullName evidence="1">Uncharacterized protein</fullName>
    </submittedName>
</protein>
<keyword evidence="2" id="KW-1185">Reference proteome</keyword>
<dbReference type="Proteomes" id="UP001054945">
    <property type="component" value="Unassembled WGS sequence"/>
</dbReference>
<name>A0AAV4R5Y2_CAEEX</name>